<dbReference type="Gene3D" id="3.30.420.10">
    <property type="entry name" value="Ribonuclease H-like superfamily/Ribonuclease H"/>
    <property type="match status" value="1"/>
</dbReference>
<evidence type="ECO:0000313" key="3">
    <source>
        <dbReference type="Proteomes" id="UP001319861"/>
    </source>
</evidence>
<dbReference type="Proteomes" id="UP001319861">
    <property type="component" value="Chromosome"/>
</dbReference>
<dbReference type="EMBL" id="AP024525">
    <property type="protein sequence ID" value="BCT76906.1"/>
    <property type="molecule type" value="Genomic_DNA"/>
</dbReference>
<organism evidence="2 3">
    <name type="scientific">Sinomonas cyclohexanicum</name>
    <name type="common">Corynebacterium cyclohexanicum</name>
    <dbReference type="NCBI Taxonomy" id="322009"/>
    <lineage>
        <taxon>Bacteria</taxon>
        <taxon>Bacillati</taxon>
        <taxon>Actinomycetota</taxon>
        <taxon>Actinomycetes</taxon>
        <taxon>Micrococcales</taxon>
        <taxon>Micrococcaceae</taxon>
        <taxon>Sinomonas</taxon>
    </lineage>
</organism>
<sequence>MATRREITKKYARGYAAASKKERGRMLDELVATTGWSRANARRQVRAAAARKGPQRAVKRAPRPRTYGYDTLRLLIRVWRLAGQPSGKYLAATMPLWLPKLEEHGEFGEDAHRLTEHTRAQLLAVSAATIDRLLKPTRDGMAPSGISGTRPGALLRNSIQVRRAGDEQEQAPGFCEADLVLHCGPTLRGEFARTMTVTDVFTGWTENIALKNGAHRWVLEAMPRIEQRLPYPLVGIDCDNGGEFINHALIGWAQDRDLYFTRSRPYRSNDNAHVEQKNGDVVRRHAFHYRYDTPAELRLLNELYDLVRVRLNMFTATTKAIGWRSNRNGKNTRVYDAPRTPYQRVLDTGVLTPAKAAELAALFEATNPAELTRKITAIQTRLIELAAAKTDALTATISRAKQDEAREPTSRAS</sequence>
<protein>
    <submittedName>
        <fullName evidence="2">Transposase</fullName>
    </submittedName>
</protein>
<name>A0ABM7PXZ3_SINCY</name>
<proteinExistence type="predicted"/>
<dbReference type="RefSeq" id="WP_229229670.1">
    <property type="nucleotide sequence ID" value="NZ_AP024525.1"/>
</dbReference>
<keyword evidence="3" id="KW-1185">Reference proteome</keyword>
<reference evidence="2 3" key="1">
    <citation type="journal article" date="2021" name="J. Biosci. Bioeng.">
        <title>Identification and characterization of a chc gene cluster responsible for the aromatization pathway of cyclohexanecarboxylate degradation in Sinomonas cyclohexanicum ATCC 51369.</title>
        <authorList>
            <person name="Yamamoto T."/>
            <person name="Hasegawa Y."/>
            <person name="Lau P.C.K."/>
            <person name="Iwaki H."/>
        </authorList>
    </citation>
    <scope>NUCLEOTIDE SEQUENCE [LARGE SCALE GENOMIC DNA]</scope>
    <source>
        <strain evidence="2 3">ATCC 51369</strain>
    </source>
</reference>
<evidence type="ECO:0000313" key="2">
    <source>
        <dbReference type="EMBL" id="BCT76906.1"/>
    </source>
</evidence>
<gene>
    <name evidence="2" type="ORF">SCMU_27480</name>
</gene>
<evidence type="ECO:0000259" key="1">
    <source>
        <dbReference type="PROSITE" id="PS50994"/>
    </source>
</evidence>
<dbReference type="SUPFAM" id="SSF53098">
    <property type="entry name" value="Ribonuclease H-like"/>
    <property type="match status" value="1"/>
</dbReference>
<feature type="domain" description="Integrase catalytic" evidence="1">
    <location>
        <begin position="168"/>
        <end position="349"/>
    </location>
</feature>
<dbReference type="InterPro" id="IPR036397">
    <property type="entry name" value="RNaseH_sf"/>
</dbReference>
<accession>A0ABM7PXZ3</accession>
<dbReference type="PROSITE" id="PS50994">
    <property type="entry name" value="INTEGRASE"/>
    <property type="match status" value="1"/>
</dbReference>
<dbReference type="InterPro" id="IPR012337">
    <property type="entry name" value="RNaseH-like_sf"/>
</dbReference>
<dbReference type="InterPro" id="IPR001584">
    <property type="entry name" value="Integrase_cat-core"/>
</dbReference>